<keyword evidence="1" id="KW-0812">Transmembrane</keyword>
<reference evidence="3" key="1">
    <citation type="submission" date="2008-12" db="EMBL/GenBank/DDBJ databases">
        <title>Annotation of Streptomyces ghanaensis ATCC 14672.</title>
        <authorList>
            <consortium name="The Broad Institute Genome Sequencing Platform"/>
            <consortium name="Broad Institute Microbial Sequencing Center"/>
            <person name="Fischbach M."/>
            <person name="Ward D."/>
            <person name="Young S."/>
            <person name="Kodira C.D."/>
            <person name="Zeng Q."/>
            <person name="Koehrsen M."/>
            <person name="Godfrey P."/>
            <person name="Alvarado L."/>
            <person name="Berlin A.M."/>
            <person name="Borenstein D."/>
            <person name="Chen Z."/>
            <person name="Engels R."/>
            <person name="Freedman E."/>
            <person name="Gellesch M."/>
            <person name="Goldberg J."/>
            <person name="Griggs A."/>
            <person name="Gujja S."/>
            <person name="Heiman D.I."/>
            <person name="Hepburn T.A."/>
            <person name="Howarth C."/>
            <person name="Jen D."/>
            <person name="Larson L."/>
            <person name="Lewis B."/>
            <person name="Mehta T."/>
            <person name="Park D."/>
            <person name="Pearson M."/>
            <person name="Roberts A."/>
            <person name="Saif S."/>
            <person name="Shea T.D."/>
            <person name="Shenoy N."/>
            <person name="Sisk P."/>
            <person name="Stolte C."/>
            <person name="Sykes S.N."/>
            <person name="Walk T."/>
            <person name="White J."/>
            <person name="Yandava C."/>
            <person name="Straight P."/>
            <person name="Clardy J."/>
            <person name="Hung D."/>
            <person name="Kolter R."/>
            <person name="Mekalanos J."/>
            <person name="Walker S."/>
            <person name="Walsh C.T."/>
            <person name="Wieland B.L.C."/>
            <person name="Ilzarbe M."/>
            <person name="Galagan J."/>
            <person name="Nusbaum C."/>
            <person name="Birren B."/>
        </authorList>
    </citation>
    <scope>NUCLEOTIDE SEQUENCE [LARGE SCALE GENOMIC DNA]</scope>
    <source>
        <strain evidence="3">ATCC 14672 / DSM 40746 / JCM 4963 / KCTC 9882 / NRRL B-12104 / FH 1290</strain>
    </source>
</reference>
<keyword evidence="1" id="KW-1133">Transmembrane helix</keyword>
<accession>D6A252</accession>
<gene>
    <name evidence="2" type="ORF">SSFG_04648</name>
</gene>
<sequence length="104" mass="11522">MCRLKSPAPGTRPSMLALVAYRSYHGAATVWAFVVAVLIVLVAGWYIRRRRQVRHPRACFSGTDRPLWMVDRDLAERTAAPPAVGAEGQVLLSEYRGCRLPSGL</sequence>
<keyword evidence="1" id="KW-0472">Membrane</keyword>
<dbReference type="EMBL" id="DS999641">
    <property type="protein sequence ID" value="EFE69406.2"/>
    <property type="molecule type" value="Genomic_DNA"/>
</dbReference>
<evidence type="ECO:0000256" key="1">
    <source>
        <dbReference type="SAM" id="Phobius"/>
    </source>
</evidence>
<protein>
    <submittedName>
        <fullName evidence="2">Predicted protein</fullName>
    </submittedName>
</protein>
<evidence type="ECO:0000313" key="2">
    <source>
        <dbReference type="EMBL" id="EFE69406.2"/>
    </source>
</evidence>
<dbReference type="Proteomes" id="UP000003824">
    <property type="component" value="Unassembled WGS sequence"/>
</dbReference>
<name>D6A252_STRV1</name>
<dbReference type="AlphaFoldDB" id="D6A252"/>
<evidence type="ECO:0000313" key="3">
    <source>
        <dbReference type="Proteomes" id="UP000003824"/>
    </source>
</evidence>
<organism evidence="2 3">
    <name type="scientific">Streptomyces viridosporus (strain ATCC 14672 / DSM 40746 / JCM 4963 / KCTC 9882 / NRRL B-12104 / FH 1290)</name>
    <name type="common">Streptomyces ghanaensis</name>
    <dbReference type="NCBI Taxonomy" id="566461"/>
    <lineage>
        <taxon>Bacteria</taxon>
        <taxon>Bacillati</taxon>
        <taxon>Actinomycetota</taxon>
        <taxon>Actinomycetes</taxon>
        <taxon>Kitasatosporales</taxon>
        <taxon>Streptomycetaceae</taxon>
        <taxon>Streptomyces</taxon>
    </lineage>
</organism>
<proteinExistence type="predicted"/>
<feature type="transmembrane region" description="Helical" evidence="1">
    <location>
        <begin position="24"/>
        <end position="47"/>
    </location>
</feature>
<dbReference type="eggNOG" id="ENOG50325K0">
    <property type="taxonomic scope" value="Bacteria"/>
</dbReference>